<feature type="compositionally biased region" description="Low complexity" evidence="1">
    <location>
        <begin position="342"/>
        <end position="355"/>
    </location>
</feature>
<protein>
    <submittedName>
        <fullName evidence="4">Uncharacterized protein</fullName>
    </submittedName>
</protein>
<keyword evidence="3" id="KW-0732">Signal</keyword>
<gene>
    <name evidence="4" type="ORF">GGX14DRAFT_406049</name>
</gene>
<proteinExistence type="predicted"/>
<name>A0AAD6UUB3_9AGAR</name>
<reference evidence="4" key="1">
    <citation type="submission" date="2023-03" db="EMBL/GenBank/DDBJ databases">
        <title>Massive genome expansion in bonnet fungi (Mycena s.s.) driven by repeated elements and novel gene families across ecological guilds.</title>
        <authorList>
            <consortium name="Lawrence Berkeley National Laboratory"/>
            <person name="Harder C.B."/>
            <person name="Miyauchi S."/>
            <person name="Viragh M."/>
            <person name="Kuo A."/>
            <person name="Thoen E."/>
            <person name="Andreopoulos B."/>
            <person name="Lu D."/>
            <person name="Skrede I."/>
            <person name="Drula E."/>
            <person name="Henrissat B."/>
            <person name="Morin E."/>
            <person name="Kohler A."/>
            <person name="Barry K."/>
            <person name="LaButti K."/>
            <person name="Morin E."/>
            <person name="Salamov A."/>
            <person name="Lipzen A."/>
            <person name="Mereny Z."/>
            <person name="Hegedus B."/>
            <person name="Baldrian P."/>
            <person name="Stursova M."/>
            <person name="Weitz H."/>
            <person name="Taylor A."/>
            <person name="Grigoriev I.V."/>
            <person name="Nagy L.G."/>
            <person name="Martin F."/>
            <person name="Kauserud H."/>
        </authorList>
    </citation>
    <scope>NUCLEOTIDE SEQUENCE</scope>
    <source>
        <strain evidence="4">9144</strain>
    </source>
</reference>
<dbReference type="Proteomes" id="UP001219525">
    <property type="component" value="Unassembled WGS sequence"/>
</dbReference>
<feature type="compositionally biased region" description="Pro residues" evidence="1">
    <location>
        <begin position="304"/>
        <end position="322"/>
    </location>
</feature>
<evidence type="ECO:0000256" key="3">
    <source>
        <dbReference type="SAM" id="SignalP"/>
    </source>
</evidence>
<feature type="transmembrane region" description="Helical" evidence="2">
    <location>
        <begin position="237"/>
        <end position="259"/>
    </location>
</feature>
<feature type="signal peptide" evidence="3">
    <location>
        <begin position="1"/>
        <end position="16"/>
    </location>
</feature>
<organism evidence="4 5">
    <name type="scientific">Mycena pura</name>
    <dbReference type="NCBI Taxonomy" id="153505"/>
    <lineage>
        <taxon>Eukaryota</taxon>
        <taxon>Fungi</taxon>
        <taxon>Dikarya</taxon>
        <taxon>Basidiomycota</taxon>
        <taxon>Agaricomycotina</taxon>
        <taxon>Agaricomycetes</taxon>
        <taxon>Agaricomycetidae</taxon>
        <taxon>Agaricales</taxon>
        <taxon>Marasmiineae</taxon>
        <taxon>Mycenaceae</taxon>
        <taxon>Mycena</taxon>
    </lineage>
</organism>
<sequence length="380" mass="39043">MIAVLCVLRRPSVASAFVCPSHAVITIALPNKIESGTSVTVQWTRDDADPLSFGLMQRSLEGNNPILSVTAVTNDAGATSGIASVLFNTPGLAPGETPNQLFAGTQVAVTRGNRGSSGPGVDTGTIPTSLPAVTTTLVAVSIHTISSTTTASINSRSTALAPATKSSTSLEGISSSLPSGGPIPPPTISFTGSFAATAAPSLALTIASPQSTVPNANSTGGGTASAARARKRGMPRAAVIALAVLLPLLTLLLCVLLCCCRARRPTRHRISQFTDFFLRAHAARELDCEAARAPAQPVREGPVHVPPTRSPAPPPPPSPPSPRWHQKVAYLAAHNAILQRGLLSRSPPSGPVSVGDASVDGEPPPVYVESEDAIRSQQSR</sequence>
<keyword evidence="2" id="KW-0472">Membrane</keyword>
<evidence type="ECO:0000313" key="5">
    <source>
        <dbReference type="Proteomes" id="UP001219525"/>
    </source>
</evidence>
<evidence type="ECO:0000256" key="2">
    <source>
        <dbReference type="SAM" id="Phobius"/>
    </source>
</evidence>
<dbReference type="EMBL" id="JARJCW010000115">
    <property type="protein sequence ID" value="KAJ7192836.1"/>
    <property type="molecule type" value="Genomic_DNA"/>
</dbReference>
<evidence type="ECO:0000256" key="1">
    <source>
        <dbReference type="SAM" id="MobiDB-lite"/>
    </source>
</evidence>
<keyword evidence="2" id="KW-0812">Transmembrane</keyword>
<keyword evidence="2" id="KW-1133">Transmembrane helix</keyword>
<feature type="region of interest" description="Disordered" evidence="1">
    <location>
        <begin position="291"/>
        <end position="324"/>
    </location>
</feature>
<feature type="region of interest" description="Disordered" evidence="1">
    <location>
        <begin position="342"/>
        <end position="380"/>
    </location>
</feature>
<feature type="chain" id="PRO_5042252050" evidence="3">
    <location>
        <begin position="17"/>
        <end position="380"/>
    </location>
</feature>
<accession>A0AAD6UUB3</accession>
<comment type="caution">
    <text evidence="4">The sequence shown here is derived from an EMBL/GenBank/DDBJ whole genome shotgun (WGS) entry which is preliminary data.</text>
</comment>
<dbReference type="AlphaFoldDB" id="A0AAD6UUB3"/>
<keyword evidence="5" id="KW-1185">Reference proteome</keyword>
<evidence type="ECO:0000313" key="4">
    <source>
        <dbReference type="EMBL" id="KAJ7192836.1"/>
    </source>
</evidence>